<feature type="domain" description="Aminotransferase class I/classII large" evidence="17">
    <location>
        <begin position="50"/>
        <end position="391"/>
    </location>
</feature>
<evidence type="ECO:0000313" key="18">
    <source>
        <dbReference type="EMBL" id="GIG86269.1"/>
    </source>
</evidence>
<keyword evidence="19" id="KW-1185">Reference proteome</keyword>
<evidence type="ECO:0000256" key="6">
    <source>
        <dbReference type="ARBA" id="ARBA00022679"/>
    </source>
</evidence>
<evidence type="ECO:0000256" key="7">
    <source>
        <dbReference type="ARBA" id="ARBA00022898"/>
    </source>
</evidence>
<sequence>MTRQLDFFADELKRLGDRRRSFLEIDRRAGQFPSATSRRGAGDADHEISVWCSNDYLGMGQHPVVLEAVKTAVDAVGAGSGGSRNIGGTSQFHVLLEQELAALHRKEAALLFVSGYAANDGALTVLTGRMPGTLVFSDELNHASIIDGLRHGGAEKRIFRHNDTGHLAELLAAAHPDRPKLIVLESVYSMSGDVAPLAEVSELAARYRAVTFLDEVHAVGLYGPEGAGIAAREGLAEDFTIVMGTLGKGFGTAGGYIAGPAVLVEAVRAFSRPFIFTTSMPPATAAGALAAVRHLRSSEYERTRLRENTQLLHRLLTERGIPFLSARSHIVSVPVGDDLLCRRASALLLQGHGIYVQAINLPSVRPGDELLRVAPSATHTTHDVRTFAEALDDVWTELGIPRSGSSATTARAEDGPTGGATRSGYGTPLPLNAHAGG</sequence>
<evidence type="ECO:0000256" key="14">
    <source>
        <dbReference type="ARBA" id="ARBA00047715"/>
    </source>
</evidence>
<evidence type="ECO:0000256" key="13">
    <source>
        <dbReference type="ARBA" id="ARBA00047654"/>
    </source>
</evidence>
<dbReference type="Gene3D" id="3.90.1150.10">
    <property type="entry name" value="Aspartate Aminotransferase, domain 1"/>
    <property type="match status" value="1"/>
</dbReference>
<evidence type="ECO:0000256" key="5">
    <source>
        <dbReference type="ARBA" id="ARBA00013257"/>
    </source>
</evidence>
<organism evidence="18 19">
    <name type="scientific">Plantactinospora endophytica</name>
    <dbReference type="NCBI Taxonomy" id="673535"/>
    <lineage>
        <taxon>Bacteria</taxon>
        <taxon>Bacillati</taxon>
        <taxon>Actinomycetota</taxon>
        <taxon>Actinomycetes</taxon>
        <taxon>Micromonosporales</taxon>
        <taxon>Micromonosporaceae</taxon>
        <taxon>Plantactinospora</taxon>
    </lineage>
</organism>
<reference evidence="18 19" key="1">
    <citation type="submission" date="2021-01" db="EMBL/GenBank/DDBJ databases">
        <title>Whole genome shotgun sequence of Plantactinospora endophytica NBRC 110450.</title>
        <authorList>
            <person name="Komaki H."/>
            <person name="Tamura T."/>
        </authorList>
    </citation>
    <scope>NUCLEOTIDE SEQUENCE [LARGE SCALE GENOMIC DNA]</scope>
    <source>
        <strain evidence="18 19">NBRC 110450</strain>
    </source>
</reference>
<comment type="catalytic activity">
    <reaction evidence="13">
        <text>succinyl-CoA + glycine + H(+) = 5-aminolevulinate + CO2 + CoA</text>
        <dbReference type="Rhea" id="RHEA:12921"/>
        <dbReference type="ChEBI" id="CHEBI:15378"/>
        <dbReference type="ChEBI" id="CHEBI:16526"/>
        <dbReference type="ChEBI" id="CHEBI:57287"/>
        <dbReference type="ChEBI" id="CHEBI:57292"/>
        <dbReference type="ChEBI" id="CHEBI:57305"/>
        <dbReference type="ChEBI" id="CHEBI:356416"/>
        <dbReference type="EC" id="2.3.1.37"/>
    </reaction>
</comment>
<dbReference type="NCBIfam" id="TIGR01821">
    <property type="entry name" value="5aminolev_synth"/>
    <property type="match status" value="1"/>
</dbReference>
<evidence type="ECO:0000256" key="9">
    <source>
        <dbReference type="ARBA" id="ARBA00023315"/>
    </source>
</evidence>
<name>A0ABQ4DV14_9ACTN</name>
<evidence type="ECO:0000256" key="10">
    <source>
        <dbReference type="ARBA" id="ARBA00031691"/>
    </source>
</evidence>
<evidence type="ECO:0000256" key="8">
    <source>
        <dbReference type="ARBA" id="ARBA00023133"/>
    </source>
</evidence>
<dbReference type="EC" id="2.3.1.37" evidence="5"/>
<dbReference type="RefSeq" id="WP_203864916.1">
    <property type="nucleotide sequence ID" value="NZ_BONW01000004.1"/>
</dbReference>
<dbReference type="PANTHER" id="PTHR13693:SF102">
    <property type="entry name" value="2-AMINO-3-KETOBUTYRATE COENZYME A LIGASE, MITOCHONDRIAL"/>
    <property type="match status" value="1"/>
</dbReference>
<evidence type="ECO:0000256" key="11">
    <source>
        <dbReference type="ARBA" id="ARBA00031945"/>
    </source>
</evidence>
<dbReference type="CDD" id="cd06454">
    <property type="entry name" value="KBL_like"/>
    <property type="match status" value="1"/>
</dbReference>
<dbReference type="InterPro" id="IPR004839">
    <property type="entry name" value="Aminotransferase_I/II_large"/>
</dbReference>
<dbReference type="Proteomes" id="UP000646749">
    <property type="component" value="Unassembled WGS sequence"/>
</dbReference>
<keyword evidence="9" id="KW-0012">Acyltransferase</keyword>
<keyword evidence="6" id="KW-0808">Transferase</keyword>
<gene>
    <name evidence="18" type="primary">hemA_2</name>
    <name evidence="18" type="ORF">Pen02_12050</name>
</gene>
<dbReference type="InterPro" id="IPR015424">
    <property type="entry name" value="PyrdxlP-dep_Trfase"/>
</dbReference>
<dbReference type="EMBL" id="BONW01000004">
    <property type="protein sequence ID" value="GIG86269.1"/>
    <property type="molecule type" value="Genomic_DNA"/>
</dbReference>
<accession>A0ABQ4DV14</accession>
<comment type="catalytic activity">
    <reaction evidence="14">
        <text>6-carboxyhexanoyl-[ACP] + L-alanine + H(+) = (8S)-8-amino-7-oxononanoate + holo-[ACP] + CO2</text>
        <dbReference type="Rhea" id="RHEA:42288"/>
        <dbReference type="Rhea" id="RHEA-COMP:9685"/>
        <dbReference type="Rhea" id="RHEA-COMP:9955"/>
        <dbReference type="ChEBI" id="CHEBI:15378"/>
        <dbReference type="ChEBI" id="CHEBI:16526"/>
        <dbReference type="ChEBI" id="CHEBI:57972"/>
        <dbReference type="ChEBI" id="CHEBI:64479"/>
        <dbReference type="ChEBI" id="CHEBI:78846"/>
        <dbReference type="ChEBI" id="CHEBI:149468"/>
        <dbReference type="EC" id="2.3.1.47"/>
    </reaction>
</comment>
<evidence type="ECO:0000313" key="19">
    <source>
        <dbReference type="Proteomes" id="UP000646749"/>
    </source>
</evidence>
<feature type="region of interest" description="Disordered" evidence="16">
    <location>
        <begin position="402"/>
        <end position="437"/>
    </location>
</feature>
<comment type="caution">
    <text evidence="18">The sequence shown here is derived from an EMBL/GenBank/DDBJ whole genome shotgun (WGS) entry which is preliminary data.</text>
</comment>
<comment type="similarity">
    <text evidence="3 15">Belongs to the class-II pyridoxal-phosphate-dependent aminotransferase family.</text>
</comment>
<dbReference type="PANTHER" id="PTHR13693">
    <property type="entry name" value="CLASS II AMINOTRANSFERASE/8-AMINO-7-OXONONANOATE SYNTHASE"/>
    <property type="match status" value="1"/>
</dbReference>
<dbReference type="Gene3D" id="3.40.640.10">
    <property type="entry name" value="Type I PLP-dependent aspartate aminotransferase-like (Major domain)"/>
    <property type="match status" value="1"/>
</dbReference>
<evidence type="ECO:0000256" key="2">
    <source>
        <dbReference type="ARBA" id="ARBA00005029"/>
    </source>
</evidence>
<keyword evidence="7 15" id="KW-0663">Pyridoxal phosphate</keyword>
<evidence type="ECO:0000256" key="1">
    <source>
        <dbReference type="ARBA" id="ARBA00001933"/>
    </source>
</evidence>
<evidence type="ECO:0000259" key="17">
    <source>
        <dbReference type="Pfam" id="PF00155"/>
    </source>
</evidence>
<proteinExistence type="inferred from homology"/>
<dbReference type="InterPro" id="IPR015422">
    <property type="entry name" value="PyrdxlP-dep_Trfase_small"/>
</dbReference>
<comment type="cofactor">
    <cofactor evidence="1 15">
        <name>pyridoxal 5'-phosphate</name>
        <dbReference type="ChEBI" id="CHEBI:597326"/>
    </cofactor>
</comment>
<keyword evidence="8" id="KW-0350">Heme biosynthesis</keyword>
<protein>
    <recommendedName>
        <fullName evidence="10">5-aminolevulinic acid synthase</fullName>
        <ecNumber evidence="5">2.3.1.37</ecNumber>
        <ecNumber evidence="4">2.3.1.47</ecNumber>
    </recommendedName>
    <alternativeName>
        <fullName evidence="11">Delta-ALA synthase</fullName>
    </alternativeName>
    <alternativeName>
        <fullName evidence="12">Delta-aminolevulinate synthase</fullName>
    </alternativeName>
</protein>
<evidence type="ECO:0000256" key="4">
    <source>
        <dbReference type="ARBA" id="ARBA00013187"/>
    </source>
</evidence>
<dbReference type="EC" id="2.3.1.47" evidence="4"/>
<evidence type="ECO:0000256" key="12">
    <source>
        <dbReference type="ARBA" id="ARBA00032773"/>
    </source>
</evidence>
<dbReference type="PROSITE" id="PS00599">
    <property type="entry name" value="AA_TRANSFER_CLASS_2"/>
    <property type="match status" value="1"/>
</dbReference>
<comment type="pathway">
    <text evidence="2">Porphyrin-containing compound metabolism; protoporphyrin-IX biosynthesis; 5-aminolevulinate from glycine: step 1/1.</text>
</comment>
<dbReference type="InterPro" id="IPR001917">
    <property type="entry name" value="Aminotrans_II_pyridoxalP_BS"/>
</dbReference>
<dbReference type="InterPro" id="IPR050087">
    <property type="entry name" value="AON_synthase_class-II"/>
</dbReference>
<evidence type="ECO:0000256" key="16">
    <source>
        <dbReference type="SAM" id="MobiDB-lite"/>
    </source>
</evidence>
<dbReference type="InterPro" id="IPR015421">
    <property type="entry name" value="PyrdxlP-dep_Trfase_major"/>
</dbReference>
<dbReference type="SUPFAM" id="SSF53383">
    <property type="entry name" value="PLP-dependent transferases"/>
    <property type="match status" value="1"/>
</dbReference>
<evidence type="ECO:0000256" key="15">
    <source>
        <dbReference type="RuleBase" id="RU003693"/>
    </source>
</evidence>
<evidence type="ECO:0000256" key="3">
    <source>
        <dbReference type="ARBA" id="ARBA00008392"/>
    </source>
</evidence>
<dbReference type="InterPro" id="IPR010961">
    <property type="entry name" value="4pyrrol_synth_NH2levulA_synth"/>
</dbReference>
<dbReference type="Pfam" id="PF00155">
    <property type="entry name" value="Aminotran_1_2"/>
    <property type="match status" value="1"/>
</dbReference>